<sequence length="463" mass="50589">MAAGFVSWPTFWPGASAKPEAKHPAQRVAPCRPAPVRAVPARPLRGLREARDAVAVVSLLREPMTIAKAEILVDRLVHHRTRMLLRADANPLLTLVGAVPNRFGDAMMRYVAPVLVDVVLPGARDYLMGRLVDGRRPDAADAANGEAMPGAVEVADAMRRIVRALKGAGRGHLATVADACEAESRRLTEQHYRDTRPTGPASLHDLAHALLRVEVLTLVLDALGSTAGLDEGRYQSRRLARLALRRATEALEGFVADRGLKALHASLSVLAAVDALIVVVLRILDARQETREEASPFVEPADRVDMGKYVQAAGRLSSALLDMVGRAAVTPKLDDLFFEALVRQIAWLHRFCAHLGHEDKPPALTDLQHRLVDRSARLAGYAGDALIDTIMQRRAEPHEVDTLVRRTEAIAELLLDMDRPDELEALALRIVVVREALGEVLGGRSGLREQPGEQRFHGVHREA</sequence>
<dbReference type="RefSeq" id="WP_180285459.1">
    <property type="nucleotide sequence ID" value="NZ_JABFDB010000031.1"/>
</dbReference>
<reference evidence="1 2" key="1">
    <citation type="submission" date="2020-05" db="EMBL/GenBank/DDBJ databases">
        <title>Azospirillum oleiclasticum sp. nov, a nitrogen-fixing and heavy crude oil-emulsifying bacterium isolated from the crude oil of Yumen Oilfield.</title>
        <authorList>
            <person name="Wu D."/>
            <person name="Cai M."/>
            <person name="Zhang X."/>
        </authorList>
    </citation>
    <scope>NUCLEOTIDE SEQUENCE [LARGE SCALE GENOMIC DNA]</scope>
    <source>
        <strain evidence="1 2">ROY-1-1-2</strain>
    </source>
</reference>
<comment type="caution">
    <text evidence="1">The sequence shown here is derived from an EMBL/GenBank/DDBJ whole genome shotgun (WGS) entry which is preliminary data.</text>
</comment>
<evidence type="ECO:0000313" key="1">
    <source>
        <dbReference type="EMBL" id="NYZ23678.1"/>
    </source>
</evidence>
<gene>
    <name evidence="1" type="ORF">HND93_28600</name>
</gene>
<evidence type="ECO:0000313" key="2">
    <source>
        <dbReference type="Proteomes" id="UP000584642"/>
    </source>
</evidence>
<dbReference type="Proteomes" id="UP000584642">
    <property type="component" value="Unassembled WGS sequence"/>
</dbReference>
<keyword evidence="2" id="KW-1185">Reference proteome</keyword>
<accession>A0ABX2TKK6</accession>
<organism evidence="1 2">
    <name type="scientific">Azospirillum oleiclasticum</name>
    <dbReference type="NCBI Taxonomy" id="2735135"/>
    <lineage>
        <taxon>Bacteria</taxon>
        <taxon>Pseudomonadati</taxon>
        <taxon>Pseudomonadota</taxon>
        <taxon>Alphaproteobacteria</taxon>
        <taxon>Rhodospirillales</taxon>
        <taxon>Azospirillaceae</taxon>
        <taxon>Azospirillum</taxon>
    </lineage>
</organism>
<proteinExistence type="predicted"/>
<name>A0ABX2TKK6_9PROT</name>
<dbReference type="EMBL" id="JABFDB010000031">
    <property type="protein sequence ID" value="NYZ23678.1"/>
    <property type="molecule type" value="Genomic_DNA"/>
</dbReference>
<protein>
    <submittedName>
        <fullName evidence="1">Uncharacterized protein</fullName>
    </submittedName>
</protein>